<protein>
    <recommendedName>
        <fullName evidence="3">SRPBCC family protein</fullName>
    </recommendedName>
</protein>
<dbReference type="Pfam" id="PF10604">
    <property type="entry name" value="Polyketide_cyc2"/>
    <property type="match status" value="1"/>
</dbReference>
<sequence length="149" mass="16215">MSTVAVHAAVTVRAAPERVFAVLTDWPRHAEWMPFTSARGGSEVGAHLEAWTGIGPVGFLDTMVITDWRPGRRVAVRHTGKVVRGEAWFEVTPGAGTNSRLVWAERVELPFGPVGRAGWLVAGPVVRAFMGLGLRRLARLAERSVVPVR</sequence>
<dbReference type="RefSeq" id="WP_182841330.1">
    <property type="nucleotide sequence ID" value="NZ_BAAALP010000015.1"/>
</dbReference>
<dbReference type="EMBL" id="JACJIA010000001">
    <property type="protein sequence ID" value="MBA8948731.1"/>
    <property type="molecule type" value="Genomic_DNA"/>
</dbReference>
<dbReference type="SUPFAM" id="SSF55961">
    <property type="entry name" value="Bet v1-like"/>
    <property type="match status" value="1"/>
</dbReference>
<organism evidence="1 2">
    <name type="scientific">Actinomadura namibiensis</name>
    <dbReference type="NCBI Taxonomy" id="182080"/>
    <lineage>
        <taxon>Bacteria</taxon>
        <taxon>Bacillati</taxon>
        <taxon>Actinomycetota</taxon>
        <taxon>Actinomycetes</taxon>
        <taxon>Streptosporangiales</taxon>
        <taxon>Thermomonosporaceae</taxon>
        <taxon>Actinomadura</taxon>
    </lineage>
</organism>
<evidence type="ECO:0000313" key="1">
    <source>
        <dbReference type="EMBL" id="MBA8948731.1"/>
    </source>
</evidence>
<comment type="caution">
    <text evidence="1">The sequence shown here is derived from an EMBL/GenBank/DDBJ whole genome shotgun (WGS) entry which is preliminary data.</text>
</comment>
<reference evidence="1 2" key="1">
    <citation type="submission" date="2020-08" db="EMBL/GenBank/DDBJ databases">
        <title>Genomic Encyclopedia of Type Strains, Phase IV (KMG-IV): sequencing the most valuable type-strain genomes for metagenomic binning, comparative biology and taxonomic classification.</title>
        <authorList>
            <person name="Goeker M."/>
        </authorList>
    </citation>
    <scope>NUCLEOTIDE SEQUENCE [LARGE SCALE GENOMIC DNA]</scope>
    <source>
        <strain evidence="1 2">DSM 44197</strain>
    </source>
</reference>
<dbReference type="Gene3D" id="3.30.530.20">
    <property type="match status" value="1"/>
</dbReference>
<evidence type="ECO:0000313" key="2">
    <source>
        <dbReference type="Proteomes" id="UP000572680"/>
    </source>
</evidence>
<dbReference type="AlphaFoldDB" id="A0A7W3QIW5"/>
<dbReference type="Proteomes" id="UP000572680">
    <property type="component" value="Unassembled WGS sequence"/>
</dbReference>
<dbReference type="InterPro" id="IPR019587">
    <property type="entry name" value="Polyketide_cyclase/dehydratase"/>
</dbReference>
<keyword evidence="2" id="KW-1185">Reference proteome</keyword>
<accession>A0A7W3QIW5</accession>
<proteinExistence type="predicted"/>
<gene>
    <name evidence="1" type="ORF">HNR61_000329</name>
</gene>
<dbReference type="InterPro" id="IPR023393">
    <property type="entry name" value="START-like_dom_sf"/>
</dbReference>
<name>A0A7W3QIW5_ACTNM</name>
<evidence type="ECO:0008006" key="3">
    <source>
        <dbReference type="Google" id="ProtNLM"/>
    </source>
</evidence>